<dbReference type="AlphaFoldDB" id="A0A8T8SRD6"/>
<dbReference type="Pfam" id="PF16787">
    <property type="entry name" value="NDC10_II"/>
    <property type="match status" value="1"/>
</dbReference>
<feature type="region of interest" description="Disordered" evidence="1">
    <location>
        <begin position="549"/>
        <end position="596"/>
    </location>
</feature>
<dbReference type="InterPro" id="IPR011010">
    <property type="entry name" value="DNA_brk_join_enz"/>
</dbReference>
<feature type="compositionally biased region" description="Basic and acidic residues" evidence="1">
    <location>
        <begin position="526"/>
        <end position="540"/>
    </location>
</feature>
<dbReference type="InterPro" id="IPR031872">
    <property type="entry name" value="NDC10_II"/>
</dbReference>
<reference evidence="4" key="2">
    <citation type="journal article" date="2019" name="IMA Fungus">
        <title>Genome sequencing and comparison of five Tilletia species to identify candidate genes for the detection of regulated species infecting wheat.</title>
        <authorList>
            <person name="Nguyen H.D.T."/>
            <person name="Sultana T."/>
            <person name="Kesanakurti P."/>
            <person name="Hambleton S."/>
        </authorList>
    </citation>
    <scope>NUCLEOTIDE SEQUENCE</scope>
    <source>
        <strain evidence="4">DAOMC 236416</strain>
    </source>
</reference>
<name>A0A8T8SRD6_9BASI</name>
<comment type="caution">
    <text evidence="4">The sequence shown here is derived from an EMBL/GenBank/DDBJ whole genome shotgun (WGS) entry which is preliminary data.</text>
</comment>
<accession>A0A8T8SRD6</accession>
<dbReference type="Pfam" id="PF12550">
    <property type="entry name" value="GCR1_C"/>
    <property type="match status" value="1"/>
</dbReference>
<dbReference type="EMBL" id="LWDF02000485">
    <property type="protein sequence ID" value="KAE8246416.1"/>
    <property type="molecule type" value="Genomic_DNA"/>
</dbReference>
<dbReference type="GO" id="GO:0060963">
    <property type="term" value="P:positive regulation of ribosomal protein gene transcription by RNA polymerase II"/>
    <property type="evidence" value="ECO:0007669"/>
    <property type="project" value="TreeGrafter"/>
</dbReference>
<feature type="compositionally biased region" description="Low complexity" evidence="1">
    <location>
        <begin position="566"/>
        <end position="579"/>
    </location>
</feature>
<evidence type="ECO:0000313" key="4">
    <source>
        <dbReference type="EMBL" id="KAE8246416.1"/>
    </source>
</evidence>
<dbReference type="GO" id="GO:0000981">
    <property type="term" value="F:DNA-binding transcription factor activity, RNA polymerase II-specific"/>
    <property type="evidence" value="ECO:0007669"/>
    <property type="project" value="TreeGrafter"/>
</dbReference>
<reference evidence="4" key="1">
    <citation type="submission" date="2016-04" db="EMBL/GenBank/DDBJ databases">
        <authorList>
            <person name="Nguyen H.D."/>
            <person name="Samba Siva P."/>
            <person name="Cullis J."/>
            <person name="Levesque C.A."/>
            <person name="Hambleton S."/>
        </authorList>
    </citation>
    <scope>NUCLEOTIDE SEQUENCE</scope>
    <source>
        <strain evidence="4">DAOMC 236416</strain>
    </source>
</reference>
<dbReference type="GO" id="GO:0000978">
    <property type="term" value="F:RNA polymerase II cis-regulatory region sequence-specific DNA binding"/>
    <property type="evidence" value="ECO:0007669"/>
    <property type="project" value="TreeGrafter"/>
</dbReference>
<evidence type="ECO:0000313" key="5">
    <source>
        <dbReference type="Proteomes" id="UP000077521"/>
    </source>
</evidence>
<feature type="compositionally biased region" description="Low complexity" evidence="1">
    <location>
        <begin position="586"/>
        <end position="596"/>
    </location>
</feature>
<protein>
    <recommendedName>
        <fullName evidence="6">Ndc10 domain-containing protein</fullName>
    </recommendedName>
</protein>
<feature type="domain" description="Ndc10" evidence="3">
    <location>
        <begin position="129"/>
        <end position="476"/>
    </location>
</feature>
<feature type="domain" description="Transcription activator GCR1-like" evidence="2">
    <location>
        <begin position="653"/>
        <end position="715"/>
    </location>
</feature>
<dbReference type="InterPro" id="IPR022210">
    <property type="entry name" value="TF_GCR1-like"/>
</dbReference>
<evidence type="ECO:0000259" key="2">
    <source>
        <dbReference type="Pfam" id="PF12550"/>
    </source>
</evidence>
<dbReference type="Gene3D" id="1.10.443.20">
    <property type="entry name" value="Centromere DNA-binding protein complex CBF3 subunit, domain 2"/>
    <property type="match status" value="1"/>
</dbReference>
<evidence type="ECO:0000256" key="1">
    <source>
        <dbReference type="SAM" id="MobiDB-lite"/>
    </source>
</evidence>
<feature type="compositionally biased region" description="Basic residues" evidence="1">
    <location>
        <begin position="1"/>
        <end position="12"/>
    </location>
</feature>
<feature type="region of interest" description="Disordered" evidence="1">
    <location>
        <begin position="521"/>
        <end position="540"/>
    </location>
</feature>
<organism evidence="4 5">
    <name type="scientific">Tilletia indica</name>
    <dbReference type="NCBI Taxonomy" id="43049"/>
    <lineage>
        <taxon>Eukaryota</taxon>
        <taxon>Fungi</taxon>
        <taxon>Dikarya</taxon>
        <taxon>Basidiomycota</taxon>
        <taxon>Ustilaginomycotina</taxon>
        <taxon>Exobasidiomycetes</taxon>
        <taxon>Tilletiales</taxon>
        <taxon>Tilletiaceae</taxon>
        <taxon>Tilletia</taxon>
    </lineage>
</organism>
<evidence type="ECO:0008006" key="6">
    <source>
        <dbReference type="Google" id="ProtNLM"/>
    </source>
</evidence>
<dbReference type="PANTHER" id="PTHR37784:SF2">
    <property type="entry name" value="HIGH-OSMOLARITY-INDUCED TRANSCRIPTION PROTEIN 1"/>
    <property type="match status" value="1"/>
</dbReference>
<gene>
    <name evidence="4" type="ORF">A4X13_0g5798</name>
</gene>
<dbReference type="InterPro" id="IPR038279">
    <property type="entry name" value="Ndc10_dom2_sf"/>
</dbReference>
<keyword evidence="5" id="KW-1185">Reference proteome</keyword>
<feature type="compositionally biased region" description="Low complexity" evidence="1">
    <location>
        <begin position="13"/>
        <end position="25"/>
    </location>
</feature>
<sequence length="757" mass="83577">MARARNQPKKRPAASSTAALVSTAAEQDALAEQATRTQRKENQSKSTRVNWDPKQKEFIAWTKQRYGGEQCPELVDGTKLHSFLAHEQVGRPTKRPRKTGASTEEQAIGYSTIEAYTNAIIDLWQSQVDLGINSSSHPRTAAVKALLHNVQATTAARNAAAFKDKRGAADDGYDHEFYRALCQHFLQDGSPVGTRSLLAQVLGHQCLFRGINLRKICLSDLELGEMPNSLSPARILILRTNESKKNRTGRTEYSGALRHSESLLDPHFALALYLFQRFHLLSEPFPDLSSNSAWYSVRLLRGQDDVVTPISYDTHKNPITKAFKALGLTGCKKVTHAARGSGAREAELLEVSSTDISRLGGWKASKDAMEQSYLTHLPVRALRAMGGFHPNGGTYYLPRDTLEPTKELQNQIFPQVEQWQLRIDEGKVSTSGGVDKFLALLHHLRRVLLQDAPNLVKINPSHPVLQSPIFRSAGFQAWSKQQSDYLNQHIPPLELSLRTVVPTITDKLERLSQQQVVIQQQLTRMQESKEGSEELSRRRDEAIMYEIQRHSETMRRLQTAPTTAFSSSSGQSSSLQQHSGATQQLSSGISSSSPSTFQRQLELPALGLPPLPPPAIGTLFSSSTSTSLITSASAAAAVERVSGAQSAEEAAQYQLSGAVKTVAQAWQEWNVGFAGGPSLRSLEKEFGTAWCGGPSTAKRRSFLRRMVIIKTINDHQSGTLDDAIIKLDRQMGSHSLDWLRKQLGARKSSAHDDRSSP</sequence>
<proteinExistence type="predicted"/>
<evidence type="ECO:0000259" key="3">
    <source>
        <dbReference type="Pfam" id="PF16787"/>
    </source>
</evidence>
<dbReference type="Proteomes" id="UP000077521">
    <property type="component" value="Unassembled WGS sequence"/>
</dbReference>
<feature type="region of interest" description="Disordered" evidence="1">
    <location>
        <begin position="1"/>
        <end position="51"/>
    </location>
</feature>
<dbReference type="InterPro" id="IPR052146">
    <property type="entry name" value="HOT1"/>
</dbReference>
<dbReference type="SUPFAM" id="SSF56349">
    <property type="entry name" value="DNA breaking-rejoining enzymes"/>
    <property type="match status" value="1"/>
</dbReference>
<dbReference type="PANTHER" id="PTHR37784">
    <property type="entry name" value="PROTEIN MSN1"/>
    <property type="match status" value="1"/>
</dbReference>